<sequence>MGTALPVVVGTDGSPESLDAVVWAAVEAEVRRRPLRIVHAFVWPTVYAPFAAPVPAPYESGIQEAAAQILDEAAERARFAAPRADVETEIRMQQPGARAPRGGRERLHGRGRPPRPRRVHRHAARLRRGGPGRARHLPDGRRPARQ</sequence>
<comment type="caution">
    <text evidence="3">The sequence shown here is derived from an EMBL/GenBank/DDBJ whole genome shotgun (WGS) entry which is preliminary data.</text>
</comment>
<organism evidence="3 4">
    <name type="scientific">Dactylosporangium salmoneum</name>
    <dbReference type="NCBI Taxonomy" id="53361"/>
    <lineage>
        <taxon>Bacteria</taxon>
        <taxon>Bacillati</taxon>
        <taxon>Actinomycetota</taxon>
        <taxon>Actinomycetes</taxon>
        <taxon>Micromonosporales</taxon>
        <taxon>Micromonosporaceae</taxon>
        <taxon>Dactylosporangium</taxon>
    </lineage>
</organism>
<name>A0ABP5V8G3_9ACTN</name>
<evidence type="ECO:0000313" key="3">
    <source>
        <dbReference type="EMBL" id="GAA2394140.1"/>
    </source>
</evidence>
<protein>
    <recommendedName>
        <fullName evidence="2">UspA domain-containing protein</fullName>
    </recommendedName>
</protein>
<feature type="domain" description="UspA" evidence="2">
    <location>
        <begin position="7"/>
        <end position="97"/>
    </location>
</feature>
<dbReference type="EMBL" id="BAAARV010000137">
    <property type="protein sequence ID" value="GAA2394140.1"/>
    <property type="molecule type" value="Genomic_DNA"/>
</dbReference>
<keyword evidence="4" id="KW-1185">Reference proteome</keyword>
<feature type="region of interest" description="Disordered" evidence="1">
    <location>
        <begin position="81"/>
        <end position="146"/>
    </location>
</feature>
<dbReference type="InterPro" id="IPR006016">
    <property type="entry name" value="UspA"/>
</dbReference>
<feature type="compositionally biased region" description="Basic and acidic residues" evidence="1">
    <location>
        <begin position="81"/>
        <end position="90"/>
    </location>
</feature>
<dbReference type="SUPFAM" id="SSF52402">
    <property type="entry name" value="Adenine nucleotide alpha hydrolases-like"/>
    <property type="match status" value="1"/>
</dbReference>
<dbReference type="Proteomes" id="UP001501444">
    <property type="component" value="Unassembled WGS sequence"/>
</dbReference>
<evidence type="ECO:0000259" key="2">
    <source>
        <dbReference type="Pfam" id="PF00582"/>
    </source>
</evidence>
<dbReference type="InterPro" id="IPR014729">
    <property type="entry name" value="Rossmann-like_a/b/a_fold"/>
</dbReference>
<dbReference type="Gene3D" id="3.40.50.620">
    <property type="entry name" value="HUPs"/>
    <property type="match status" value="1"/>
</dbReference>
<feature type="compositionally biased region" description="Basic residues" evidence="1">
    <location>
        <begin position="109"/>
        <end position="135"/>
    </location>
</feature>
<dbReference type="Pfam" id="PF00582">
    <property type="entry name" value="Usp"/>
    <property type="match status" value="1"/>
</dbReference>
<evidence type="ECO:0000256" key="1">
    <source>
        <dbReference type="SAM" id="MobiDB-lite"/>
    </source>
</evidence>
<gene>
    <name evidence="3" type="ORF">GCM10010170_107790</name>
</gene>
<accession>A0ABP5V8G3</accession>
<evidence type="ECO:0000313" key="4">
    <source>
        <dbReference type="Proteomes" id="UP001501444"/>
    </source>
</evidence>
<reference evidence="4" key="1">
    <citation type="journal article" date="2019" name="Int. J. Syst. Evol. Microbiol.">
        <title>The Global Catalogue of Microorganisms (GCM) 10K type strain sequencing project: providing services to taxonomists for standard genome sequencing and annotation.</title>
        <authorList>
            <consortium name="The Broad Institute Genomics Platform"/>
            <consortium name="The Broad Institute Genome Sequencing Center for Infectious Disease"/>
            <person name="Wu L."/>
            <person name="Ma J."/>
        </authorList>
    </citation>
    <scope>NUCLEOTIDE SEQUENCE [LARGE SCALE GENOMIC DNA]</scope>
    <source>
        <strain evidence="4">JCM 3272</strain>
    </source>
</reference>
<proteinExistence type="predicted"/>
<feature type="compositionally biased region" description="Basic and acidic residues" evidence="1">
    <location>
        <begin position="136"/>
        <end position="146"/>
    </location>
</feature>